<evidence type="ECO:0000256" key="1">
    <source>
        <dbReference type="ARBA" id="ARBA00010587"/>
    </source>
</evidence>
<dbReference type="InterPro" id="IPR012312">
    <property type="entry name" value="Hemerythrin-like"/>
</dbReference>
<dbReference type="SUPFAM" id="SSF47188">
    <property type="entry name" value="Hemerythrin-like"/>
    <property type="match status" value="1"/>
</dbReference>
<evidence type="ECO:0000256" key="4">
    <source>
        <dbReference type="ARBA" id="ARBA00023004"/>
    </source>
</evidence>
<dbReference type="NCBIfam" id="TIGR02481">
    <property type="entry name" value="hemeryth_dom"/>
    <property type="match status" value="1"/>
</dbReference>
<keyword evidence="4" id="KW-0408">Iron</keyword>
<protein>
    <recommendedName>
        <fullName evidence="5">Hemerythrin-like domain-containing protein</fullName>
    </recommendedName>
</protein>
<dbReference type="Pfam" id="PF01814">
    <property type="entry name" value="Hemerythrin"/>
    <property type="match status" value="1"/>
</dbReference>
<sequence>MNLTMVELGVPFMDAQHQAFVDRLTELADKPEAELLAAFPTLVSELESHFAQEEELMASCGFGAIGEHTGEHKRLLSECAMLSRFAKRGGAPAIIRFMQSELPRWFHTHLETMDAALAVHAQR</sequence>
<dbReference type="InterPro" id="IPR016131">
    <property type="entry name" value="Haemerythrin_Fe_BS"/>
</dbReference>
<keyword evidence="2" id="KW-0813">Transport</keyword>
<organism evidence="6">
    <name type="scientific">Magnetococcus massalia (strain MO-1)</name>
    <dbReference type="NCBI Taxonomy" id="451514"/>
    <lineage>
        <taxon>Bacteria</taxon>
        <taxon>Pseudomonadati</taxon>
        <taxon>Pseudomonadota</taxon>
        <taxon>Magnetococcia</taxon>
        <taxon>Magnetococcales</taxon>
        <taxon>Magnetococcaceae</taxon>
        <taxon>Magnetococcus</taxon>
    </lineage>
</organism>
<accession>A0A1S7LET5</accession>
<comment type="similarity">
    <text evidence="1">Belongs to the hemerythrin family.</text>
</comment>
<dbReference type="InterPro" id="IPR012827">
    <property type="entry name" value="Hemerythrin_metal-bd"/>
</dbReference>
<feature type="domain" description="Hemerythrin-like" evidence="5">
    <location>
        <begin position="9"/>
        <end position="117"/>
    </location>
</feature>
<dbReference type="CDD" id="cd12107">
    <property type="entry name" value="Hemerythrin"/>
    <property type="match status" value="1"/>
</dbReference>
<evidence type="ECO:0000313" key="6">
    <source>
        <dbReference type="EMBL" id="CRH04577.1"/>
    </source>
</evidence>
<dbReference type="EMBL" id="LO017727">
    <property type="protein sequence ID" value="CRH04577.1"/>
    <property type="molecule type" value="Genomic_DNA"/>
</dbReference>
<dbReference type="PANTHER" id="PTHR37164">
    <property type="entry name" value="BACTERIOHEMERYTHRIN"/>
    <property type="match status" value="1"/>
</dbReference>
<evidence type="ECO:0000256" key="3">
    <source>
        <dbReference type="ARBA" id="ARBA00022723"/>
    </source>
</evidence>
<reference evidence="6" key="1">
    <citation type="submission" date="2015-04" db="EMBL/GenBank/DDBJ databases">
        <authorList>
            <person name="Syromyatnikov M.Y."/>
            <person name="Popov V.N."/>
        </authorList>
    </citation>
    <scope>NUCLEOTIDE SEQUENCE</scope>
    <source>
        <strain evidence="6">MO-1</strain>
    </source>
</reference>
<dbReference type="PROSITE" id="PS00550">
    <property type="entry name" value="HEMERYTHRINS"/>
    <property type="match status" value="1"/>
</dbReference>
<dbReference type="GO" id="GO:0005344">
    <property type="term" value="F:oxygen carrier activity"/>
    <property type="evidence" value="ECO:0007669"/>
    <property type="project" value="UniProtKB-KW"/>
</dbReference>
<dbReference type="InterPro" id="IPR035938">
    <property type="entry name" value="Hemerythrin-like_sf"/>
</dbReference>
<proteinExistence type="inferred from homology"/>
<dbReference type="GO" id="GO:0046872">
    <property type="term" value="F:metal ion binding"/>
    <property type="evidence" value="ECO:0007669"/>
    <property type="project" value="UniProtKB-KW"/>
</dbReference>
<dbReference type="Gene3D" id="1.20.120.50">
    <property type="entry name" value="Hemerythrin-like"/>
    <property type="match status" value="1"/>
</dbReference>
<name>A0A1S7LET5_MAGMO</name>
<dbReference type="AlphaFoldDB" id="A0A1S7LET5"/>
<evidence type="ECO:0000259" key="5">
    <source>
        <dbReference type="Pfam" id="PF01814"/>
    </source>
</evidence>
<keyword evidence="2" id="KW-0561">Oxygen transport</keyword>
<gene>
    <name evidence="6" type="ORF">MAGMO_0365</name>
</gene>
<dbReference type="PANTHER" id="PTHR37164:SF1">
    <property type="entry name" value="BACTERIOHEMERYTHRIN"/>
    <property type="match status" value="1"/>
</dbReference>
<dbReference type="InterPro" id="IPR050669">
    <property type="entry name" value="Hemerythrin"/>
</dbReference>
<evidence type="ECO:0000256" key="2">
    <source>
        <dbReference type="ARBA" id="ARBA00022621"/>
    </source>
</evidence>
<keyword evidence="3" id="KW-0479">Metal-binding</keyword>